<dbReference type="PROSITE" id="PS50804">
    <property type="entry name" value="SCAN_BOX"/>
    <property type="match status" value="2"/>
</dbReference>
<reference evidence="16" key="1">
    <citation type="submission" date="2025-05" db="UniProtKB">
        <authorList>
            <consortium name="RefSeq"/>
        </authorList>
    </citation>
    <scope>NUCLEOTIDE SEQUENCE [LARGE SCALE GENOMIC DNA]</scope>
</reference>
<dbReference type="Gene3D" id="3.30.160.60">
    <property type="entry name" value="Classic Zinc Finger"/>
    <property type="match status" value="23"/>
</dbReference>
<evidence type="ECO:0000313" key="17">
    <source>
        <dbReference type="RefSeq" id="XP_072847911.1"/>
    </source>
</evidence>
<proteinExistence type="inferred from homology"/>
<dbReference type="SUPFAM" id="SSF109640">
    <property type="entry name" value="KRAB domain (Kruppel-associated box)"/>
    <property type="match status" value="2"/>
</dbReference>
<keyword evidence="6" id="KW-0862">Zinc</keyword>
<dbReference type="Gene3D" id="6.10.140.140">
    <property type="match status" value="2"/>
</dbReference>
<gene>
    <name evidence="17" type="primary">LOC110070756</name>
</gene>
<feature type="domain" description="C2H2-type" evidence="13">
    <location>
        <begin position="1377"/>
        <end position="1404"/>
    </location>
</feature>
<dbReference type="SMART" id="SM00355">
    <property type="entry name" value="ZnF_C2H2"/>
    <property type="match status" value="23"/>
</dbReference>
<feature type="domain" description="C2H2-type" evidence="13">
    <location>
        <begin position="1405"/>
        <end position="1432"/>
    </location>
</feature>
<feature type="domain" description="C2H2-type" evidence="13">
    <location>
        <begin position="786"/>
        <end position="813"/>
    </location>
</feature>
<feature type="domain" description="C2H2-type" evidence="13">
    <location>
        <begin position="814"/>
        <end position="841"/>
    </location>
</feature>
<protein>
    <recommendedName>
        <fullName evidence="18">Zinc finger protein 420-like</fullName>
    </recommendedName>
</protein>
<dbReference type="GeneID" id="110070756"/>
<evidence type="ECO:0000256" key="10">
    <source>
        <dbReference type="ARBA" id="ARBA00023242"/>
    </source>
</evidence>
<keyword evidence="4" id="KW-0677">Repeat</keyword>
<feature type="domain" description="SCAN box" evidence="14">
    <location>
        <begin position="165"/>
        <end position="242"/>
    </location>
</feature>
<dbReference type="Pfam" id="PF16622">
    <property type="entry name" value="zf-C2H2_11"/>
    <property type="match status" value="1"/>
</dbReference>
<feature type="region of interest" description="Disordered" evidence="12">
    <location>
        <begin position="79"/>
        <end position="102"/>
    </location>
</feature>
<feature type="domain" description="C2H2-type" evidence="13">
    <location>
        <begin position="730"/>
        <end position="757"/>
    </location>
</feature>
<keyword evidence="9" id="KW-0804">Transcription</keyword>
<dbReference type="SMART" id="SM00349">
    <property type="entry name" value="KRAB"/>
    <property type="match status" value="2"/>
</dbReference>
<evidence type="ECO:0000256" key="1">
    <source>
        <dbReference type="ARBA" id="ARBA00004123"/>
    </source>
</evidence>
<keyword evidence="3" id="KW-0479">Metal-binding</keyword>
<dbReference type="Proteomes" id="UP001652642">
    <property type="component" value="Chromosome 2"/>
</dbReference>
<evidence type="ECO:0000256" key="9">
    <source>
        <dbReference type="ARBA" id="ARBA00023163"/>
    </source>
</evidence>
<feature type="domain" description="C2H2-type" evidence="13">
    <location>
        <begin position="534"/>
        <end position="561"/>
    </location>
</feature>
<evidence type="ECO:0000259" key="14">
    <source>
        <dbReference type="PROSITE" id="PS50804"/>
    </source>
</evidence>
<name>A0ABM5FR81_9SAUR</name>
<dbReference type="InterPro" id="IPR003309">
    <property type="entry name" value="SCAN_dom"/>
</dbReference>
<evidence type="ECO:0008006" key="18">
    <source>
        <dbReference type="Google" id="ProtNLM"/>
    </source>
</evidence>
<feature type="domain" description="SCAN box" evidence="14">
    <location>
        <begin position="1141"/>
        <end position="1180"/>
    </location>
</feature>
<dbReference type="SMART" id="SM00431">
    <property type="entry name" value="SCAN"/>
    <property type="match status" value="1"/>
</dbReference>
<reference evidence="17" key="2">
    <citation type="submission" date="2025-08" db="UniProtKB">
        <authorList>
            <consortium name="RefSeq"/>
        </authorList>
    </citation>
    <scope>IDENTIFICATION</scope>
</reference>
<feature type="region of interest" description="Disordered" evidence="12">
    <location>
        <begin position="1191"/>
        <end position="1228"/>
    </location>
</feature>
<feature type="compositionally biased region" description="Basic and acidic residues" evidence="12">
    <location>
        <begin position="1200"/>
        <end position="1213"/>
    </location>
</feature>
<sequence>MRFRAICSPQRLLSDFGLPPKGVKAIDQRVPERPAGRRDVMLEGSLPVSASEVPRLFPSLQGFPSGEFRAGLQVIPLEGPGSERVPAQEGRPRWGSPWPGEREKRPHSFPFLGLFRGKMNAIDSVDAEVNKQPDDMEVRCKEEFPEKNAENHLYGDPVGPEVRSQHFQEFSYQEDWGPRAVCSQLHRLCRQWLKPEKHTKAEMLDLVILEQFLAVLPPAMGIWVRECKPESTSQAVSLAEGFLLSQRAEKKQEEKQLEFSEFFCGFPQALDAVRDPKRRPLVLKKSRGAALPDPGSILGTDPASSLLCGRMEGGPVQPQQAPVAFEDVAVHFSMEEWALLDPGQRTLHQEVTEENLAHVVSLALVGENRSKEELLQVEKVTVGEKTQWIKTEIEEKSNESFPFPHGNSLEGEMDLSNEGHKFSLGREGFNSQDSQQVCWEIHQERTIMQCAEYNEDFCGTLSPETDRMMQREEEPFRYMDCEKGISRSADPDLSSPIGLHIGEKPFECRECGNKFSHSTSLARHMRIHTGMKPFPCPECGKCFSQSRYLVSHMRIHTGEKPFECLQCGKSFSDRSTLSSHQRIHTGEKPFECPECGKRFGHNPSLARHMRIHTGMKPFTCSECGKSFSQNCYLARHMRIHTGEKPFTCLECGKSFSDRSTLSCHQRIHSGEKTFECLECGKRFHKRSRLNSHQRIHTMEKPFECLECGKSFHHSTNLASHMRVHTEDKPFTCLECGKSFRDRSSLTCHQRIHTGEKSFKCSECGKSFRHRSTLRSHMRIHTGEKPFKCVQCGKSFHQGASFRSHMRIHTGEKPFQCLECGKTFNQRTHLVSHTRIHTGEKPFACLECGKCFSQRANLTSHSRTHRGAEMLWKFMECAETSGQGVHFTSHPRSHTSEDNADICTANSCNTFPEMTRGLLLRSLCLKFYQLLGGQIPVVALHQFTDALLFDIEAHGPSQELLQFSGGQLLRSLSLQFEQLLGGQIPVMALHQFTDVLLFDLEAHGPPEDEQQFLHLLQNSRPVLRDPGDSLGYIRGKELLPLCHDGADGGWIPPSVPQEGEKLRWRLTSGFRLRAGVLLFSPSRPSPGCLLFSGGREGDRRIKPIRSITLALLEEISLQYSLGIEPGRQTDAMEVWSNEEFPLLNLVILEQFLVVLPPEMGIWVRDSRLESTSQAVSPVQGFLLSQAVNDKQEQQLTVDAPSDPKQKPPLLKEKVGGGAALPDPGTALGRDPHSSLLYGGMETAPVQPEQGPVTLEDITVSFTEEEWALLDPGQRALHQEVMEENIANVMSLVPDMREDWFKEEAHGSFLGQDLQTRGGGKSFQCLNWEKTFCQSTHLASQKGIPTREKLFQCFDCGKRFSYNSYLIGHKRIHTGEKPFTCLQCGESFSLSTTLARHMRIHTGEKPFKCLECGKSFSQRTTLARHMRIHTGEKPFKCMECGKSFRHKANHVSHMKIHTGEKLFKCLECGKSFNRSTTLTSHMRSHTGEKPFKCQDCGKSFSWRRALANHVRIHTGEKPFKCQECGKSFRQRATLAYHMRIHTGEKPFKCLECGKGFYQCTALASHMKIHSGEKPFQCQVCGKSFRQRATLGNHMRTHTGEKPFTCLECGNSFSQNSHLTRHVRIHRGEKSLKCP</sequence>
<dbReference type="InterPro" id="IPR013087">
    <property type="entry name" value="Znf_C2H2_type"/>
</dbReference>
<dbReference type="Pfam" id="PF00096">
    <property type="entry name" value="zf-C2H2"/>
    <property type="match status" value="19"/>
</dbReference>
<feature type="domain" description="C2H2-type" evidence="13">
    <location>
        <begin position="646"/>
        <end position="673"/>
    </location>
</feature>
<feature type="domain" description="KRAB" evidence="15">
    <location>
        <begin position="323"/>
        <end position="399"/>
    </location>
</feature>
<dbReference type="InterPro" id="IPR041697">
    <property type="entry name" value="Znf-C2H2_11"/>
</dbReference>
<feature type="domain" description="C2H2-type" evidence="13">
    <location>
        <begin position="1545"/>
        <end position="1572"/>
    </location>
</feature>
<dbReference type="SUPFAM" id="SSF57667">
    <property type="entry name" value="beta-beta-alpha zinc fingers"/>
    <property type="match status" value="13"/>
</dbReference>
<evidence type="ECO:0000256" key="2">
    <source>
        <dbReference type="ARBA" id="ARBA00006991"/>
    </source>
</evidence>
<dbReference type="InterPro" id="IPR036236">
    <property type="entry name" value="Znf_C2H2_sf"/>
</dbReference>
<feature type="domain" description="C2H2-type" evidence="13">
    <location>
        <begin position="506"/>
        <end position="533"/>
    </location>
</feature>
<feature type="domain" description="C2H2-type" evidence="13">
    <location>
        <begin position="1601"/>
        <end position="1628"/>
    </location>
</feature>
<evidence type="ECO:0000313" key="16">
    <source>
        <dbReference type="Proteomes" id="UP001652642"/>
    </source>
</evidence>
<dbReference type="PROSITE" id="PS50157">
    <property type="entry name" value="ZINC_FINGER_C2H2_2"/>
    <property type="match status" value="23"/>
</dbReference>
<dbReference type="Pfam" id="PF13465">
    <property type="entry name" value="zf-H2C2_2"/>
    <property type="match status" value="1"/>
</dbReference>
<evidence type="ECO:0000256" key="11">
    <source>
        <dbReference type="PROSITE-ProRule" id="PRU00042"/>
    </source>
</evidence>
<dbReference type="Pfam" id="PF01352">
    <property type="entry name" value="KRAB"/>
    <property type="match status" value="2"/>
</dbReference>
<comment type="similarity">
    <text evidence="2">Belongs to the krueppel C2H2-type zinc-finger protein family.</text>
</comment>
<evidence type="ECO:0000256" key="8">
    <source>
        <dbReference type="ARBA" id="ARBA00023125"/>
    </source>
</evidence>
<dbReference type="InterPro" id="IPR050758">
    <property type="entry name" value="Znf_C2H2-type"/>
</dbReference>
<dbReference type="InterPro" id="IPR001909">
    <property type="entry name" value="KRAB"/>
</dbReference>
<evidence type="ECO:0000256" key="6">
    <source>
        <dbReference type="ARBA" id="ARBA00022833"/>
    </source>
</evidence>
<dbReference type="CDD" id="cd07936">
    <property type="entry name" value="SCAN"/>
    <property type="match status" value="1"/>
</dbReference>
<dbReference type="RefSeq" id="XP_072847911.1">
    <property type="nucleotide sequence ID" value="XM_072991810.1"/>
</dbReference>
<dbReference type="InterPro" id="IPR038269">
    <property type="entry name" value="SCAN_sf"/>
</dbReference>
<feature type="domain" description="C2H2-type" evidence="13">
    <location>
        <begin position="702"/>
        <end position="729"/>
    </location>
</feature>
<keyword evidence="16" id="KW-1185">Reference proteome</keyword>
<evidence type="ECO:0000259" key="13">
    <source>
        <dbReference type="PROSITE" id="PS50157"/>
    </source>
</evidence>
<feature type="domain" description="KRAB" evidence="15">
    <location>
        <begin position="1251"/>
        <end position="1317"/>
    </location>
</feature>
<dbReference type="PROSITE" id="PS50805">
    <property type="entry name" value="KRAB"/>
    <property type="match status" value="2"/>
</dbReference>
<keyword evidence="5 11" id="KW-0863">Zinc-finger</keyword>
<feature type="domain" description="C2H2-type" evidence="13">
    <location>
        <begin position="1573"/>
        <end position="1600"/>
    </location>
</feature>
<feature type="domain" description="C2H2-type" evidence="13">
    <location>
        <begin position="1461"/>
        <end position="1488"/>
    </location>
</feature>
<keyword evidence="7" id="KW-0805">Transcription regulation</keyword>
<feature type="domain" description="C2H2-type" evidence="13">
    <location>
        <begin position="562"/>
        <end position="589"/>
    </location>
</feature>
<accession>A0ABM5FR81</accession>
<dbReference type="CDD" id="cd07765">
    <property type="entry name" value="KRAB_A-box"/>
    <property type="match status" value="2"/>
</dbReference>
<keyword evidence="8" id="KW-0238">DNA-binding</keyword>
<evidence type="ECO:0000256" key="5">
    <source>
        <dbReference type="ARBA" id="ARBA00022771"/>
    </source>
</evidence>
<organism evidence="16 17">
    <name type="scientific">Pogona vitticeps</name>
    <name type="common">central bearded dragon</name>
    <dbReference type="NCBI Taxonomy" id="103695"/>
    <lineage>
        <taxon>Eukaryota</taxon>
        <taxon>Metazoa</taxon>
        <taxon>Chordata</taxon>
        <taxon>Craniata</taxon>
        <taxon>Vertebrata</taxon>
        <taxon>Euteleostomi</taxon>
        <taxon>Lepidosauria</taxon>
        <taxon>Squamata</taxon>
        <taxon>Bifurcata</taxon>
        <taxon>Unidentata</taxon>
        <taxon>Episquamata</taxon>
        <taxon>Toxicofera</taxon>
        <taxon>Iguania</taxon>
        <taxon>Acrodonta</taxon>
        <taxon>Agamidae</taxon>
        <taxon>Amphibolurinae</taxon>
        <taxon>Pogona</taxon>
    </lineage>
</organism>
<evidence type="ECO:0000259" key="15">
    <source>
        <dbReference type="PROSITE" id="PS50805"/>
    </source>
</evidence>
<feature type="domain" description="C2H2-type" evidence="13">
    <location>
        <begin position="1433"/>
        <end position="1460"/>
    </location>
</feature>
<evidence type="ECO:0000256" key="3">
    <source>
        <dbReference type="ARBA" id="ARBA00022723"/>
    </source>
</evidence>
<feature type="domain" description="C2H2-type" evidence="13">
    <location>
        <begin position="1489"/>
        <end position="1516"/>
    </location>
</feature>
<feature type="domain" description="C2H2-type" evidence="13">
    <location>
        <begin position="1349"/>
        <end position="1376"/>
    </location>
</feature>
<feature type="domain" description="C2H2-type" evidence="13">
    <location>
        <begin position="758"/>
        <end position="785"/>
    </location>
</feature>
<dbReference type="Pfam" id="PF02023">
    <property type="entry name" value="SCAN"/>
    <property type="match status" value="2"/>
</dbReference>
<dbReference type="PROSITE" id="PS00028">
    <property type="entry name" value="ZINC_FINGER_C2H2_1"/>
    <property type="match status" value="23"/>
</dbReference>
<dbReference type="PANTHER" id="PTHR23234">
    <property type="entry name" value="ZNF44 PROTEIN"/>
    <property type="match status" value="1"/>
</dbReference>
<feature type="domain" description="C2H2-type" evidence="13">
    <location>
        <begin position="674"/>
        <end position="701"/>
    </location>
</feature>
<evidence type="ECO:0000256" key="4">
    <source>
        <dbReference type="ARBA" id="ARBA00022737"/>
    </source>
</evidence>
<feature type="domain" description="C2H2-type" evidence="13">
    <location>
        <begin position="842"/>
        <end position="869"/>
    </location>
</feature>
<feature type="domain" description="C2H2-type" evidence="13">
    <location>
        <begin position="1517"/>
        <end position="1544"/>
    </location>
</feature>
<feature type="domain" description="C2H2-type" evidence="13">
    <location>
        <begin position="590"/>
        <end position="617"/>
    </location>
</feature>
<evidence type="ECO:0000256" key="12">
    <source>
        <dbReference type="SAM" id="MobiDB-lite"/>
    </source>
</evidence>
<dbReference type="InterPro" id="IPR036051">
    <property type="entry name" value="KRAB_dom_sf"/>
</dbReference>
<comment type="subcellular location">
    <subcellularLocation>
        <location evidence="1">Nucleus</location>
    </subcellularLocation>
</comment>
<dbReference type="Gene3D" id="1.10.4020.10">
    <property type="entry name" value="DNA breaking-rejoining enzymes"/>
    <property type="match status" value="2"/>
</dbReference>
<keyword evidence="10" id="KW-0539">Nucleus</keyword>
<evidence type="ECO:0000256" key="7">
    <source>
        <dbReference type="ARBA" id="ARBA00023015"/>
    </source>
</evidence>
<dbReference type="SUPFAM" id="SSF47353">
    <property type="entry name" value="Retrovirus capsid dimerization domain-like"/>
    <property type="match status" value="2"/>
</dbReference>
<feature type="domain" description="C2H2-type" evidence="13">
    <location>
        <begin position="618"/>
        <end position="645"/>
    </location>
</feature>